<organism evidence="4 6">
    <name type="scientific">Bursaphelenchus xylophilus</name>
    <name type="common">Pinewood nematode worm</name>
    <name type="synonym">Aphelenchoides xylophilus</name>
    <dbReference type="NCBI Taxonomy" id="6326"/>
    <lineage>
        <taxon>Eukaryota</taxon>
        <taxon>Metazoa</taxon>
        <taxon>Ecdysozoa</taxon>
        <taxon>Nematoda</taxon>
        <taxon>Chromadorea</taxon>
        <taxon>Rhabditida</taxon>
        <taxon>Tylenchina</taxon>
        <taxon>Tylenchomorpha</taxon>
        <taxon>Aphelenchoidea</taxon>
        <taxon>Aphelenchoididae</taxon>
        <taxon>Bursaphelenchus</taxon>
    </lineage>
</organism>
<protein>
    <submittedName>
        <fullName evidence="2">(pine wood nematode) hypothetical protein</fullName>
    </submittedName>
</protein>
<evidence type="ECO:0000313" key="6">
    <source>
        <dbReference type="WBParaSite" id="BXY_0326800.1"/>
    </source>
</evidence>
<feature type="region of interest" description="Disordered" evidence="1">
    <location>
        <begin position="129"/>
        <end position="164"/>
    </location>
</feature>
<dbReference type="Proteomes" id="UP000582659">
    <property type="component" value="Unassembled WGS sequence"/>
</dbReference>
<feature type="compositionally biased region" description="Pro residues" evidence="1">
    <location>
        <begin position="131"/>
        <end position="141"/>
    </location>
</feature>
<dbReference type="EMBL" id="CAJFCV020000006">
    <property type="protein sequence ID" value="CAG9130930.1"/>
    <property type="molecule type" value="Genomic_DNA"/>
</dbReference>
<evidence type="ECO:0000313" key="4">
    <source>
        <dbReference type="Proteomes" id="UP000095284"/>
    </source>
</evidence>
<feature type="region of interest" description="Disordered" evidence="1">
    <location>
        <begin position="310"/>
        <end position="350"/>
    </location>
</feature>
<dbReference type="AlphaFoldDB" id="A0A1I7RRC1"/>
<evidence type="ECO:0000256" key="1">
    <source>
        <dbReference type="SAM" id="MobiDB-lite"/>
    </source>
</evidence>
<feature type="compositionally biased region" description="Polar residues" evidence="1">
    <location>
        <begin position="330"/>
        <end position="341"/>
    </location>
</feature>
<accession>A0A1I7RRC1</accession>
<feature type="region of interest" description="Disordered" evidence="1">
    <location>
        <begin position="216"/>
        <end position="257"/>
    </location>
</feature>
<name>A0A1I7RRC1_BURXY</name>
<dbReference type="WBParaSite" id="BXY_0326800.1">
    <property type="protein sequence ID" value="BXY_0326800.1"/>
    <property type="gene ID" value="BXY_0326800"/>
</dbReference>
<sequence>MLWPVEIFCARSEFDMGIARAAPSWNPDVQGRTTKVIKSDVTRLSPPTTPTTPPLPPIDPDEEFSGGGNLIVGKTDPVNLLTTTSPPIVIPSDIVVDTNDIEAIDKNDDDYKIPSVFVVITDDPLNVAPTRPTPRLIPPPIKQFTPSSPSRPQGRPPEPSIHVARPVITRIKPYGNRDERQRPPPQVFIPKPTFTPRSLNLQEIQNLEDTTTIEPPIVITPQPSTGTTETVRKKMSGQFPTRRPKAAPPPSRPTEFRPVPPEAIFFHGGQFYSRLPERSIRYVPVHYRIPVFRPPPLYNYNYYEPIPVSYLPRGQSRPRRRYRTPPGNIYRNQIQRPYRNSRSLHRGAVK</sequence>
<keyword evidence="5" id="KW-1185">Reference proteome</keyword>
<evidence type="ECO:0000313" key="3">
    <source>
        <dbReference type="EMBL" id="CAG9130930.1"/>
    </source>
</evidence>
<gene>
    <name evidence="2" type="ORF">BXYJ_LOCUS14980</name>
</gene>
<reference evidence="6" key="1">
    <citation type="submission" date="2016-11" db="UniProtKB">
        <authorList>
            <consortium name="WormBaseParasite"/>
        </authorList>
    </citation>
    <scope>IDENTIFICATION</scope>
</reference>
<feature type="region of interest" description="Disordered" evidence="1">
    <location>
        <begin position="175"/>
        <end position="194"/>
    </location>
</feature>
<dbReference type="EMBL" id="CAJFDI010000006">
    <property type="protein sequence ID" value="CAD5234889.1"/>
    <property type="molecule type" value="Genomic_DNA"/>
</dbReference>
<dbReference type="Proteomes" id="UP000095284">
    <property type="component" value="Unplaced"/>
</dbReference>
<dbReference type="Proteomes" id="UP000659654">
    <property type="component" value="Unassembled WGS sequence"/>
</dbReference>
<proteinExistence type="predicted"/>
<evidence type="ECO:0000313" key="5">
    <source>
        <dbReference type="Proteomes" id="UP000659654"/>
    </source>
</evidence>
<reference evidence="3" key="2">
    <citation type="submission" date="2020-08" db="EMBL/GenBank/DDBJ databases">
        <authorList>
            <person name="Kikuchi T."/>
        </authorList>
    </citation>
    <scope>NUCLEOTIDE SEQUENCE</scope>
    <source>
        <strain evidence="2">Ka4C1</strain>
    </source>
</reference>
<evidence type="ECO:0000313" key="2">
    <source>
        <dbReference type="EMBL" id="CAD5234889.1"/>
    </source>
</evidence>